<evidence type="ECO:0000256" key="1">
    <source>
        <dbReference type="ARBA" id="ARBA00023015"/>
    </source>
</evidence>
<keyword evidence="1" id="KW-0805">Transcription regulation</keyword>
<feature type="domain" description="HTH araC/xylS-type" evidence="4">
    <location>
        <begin position="201"/>
        <end position="302"/>
    </location>
</feature>
<dbReference type="CDD" id="cd02208">
    <property type="entry name" value="cupin_RmlC-like"/>
    <property type="match status" value="1"/>
</dbReference>
<dbReference type="PROSITE" id="PS00041">
    <property type="entry name" value="HTH_ARAC_FAMILY_1"/>
    <property type="match status" value="1"/>
</dbReference>
<dbReference type="Gene3D" id="1.10.10.60">
    <property type="entry name" value="Homeodomain-like"/>
    <property type="match status" value="1"/>
</dbReference>
<dbReference type="InterPro" id="IPR020449">
    <property type="entry name" value="Tscrpt_reg_AraC-type_HTH"/>
</dbReference>
<protein>
    <submittedName>
        <fullName evidence="5">AraC family transcriptional regulator</fullName>
    </submittedName>
</protein>
<dbReference type="Proteomes" id="UP000441523">
    <property type="component" value="Unassembled WGS sequence"/>
</dbReference>
<keyword evidence="2" id="KW-0238">DNA-binding</keyword>
<dbReference type="InterPro" id="IPR011051">
    <property type="entry name" value="RmlC_Cupin_sf"/>
</dbReference>
<dbReference type="PANTHER" id="PTHR46796">
    <property type="entry name" value="HTH-TYPE TRANSCRIPTIONAL ACTIVATOR RHAS-RELATED"/>
    <property type="match status" value="1"/>
</dbReference>
<reference evidence="5 6" key="1">
    <citation type="submission" date="2019-09" db="EMBL/GenBank/DDBJ databases">
        <title>YIM 132548 draft genome.</title>
        <authorList>
            <person name="Jiang L."/>
        </authorList>
    </citation>
    <scope>NUCLEOTIDE SEQUENCE [LARGE SCALE GENOMIC DNA]</scope>
    <source>
        <strain evidence="5 6">YIM 132548</strain>
    </source>
</reference>
<dbReference type="GO" id="GO:0003700">
    <property type="term" value="F:DNA-binding transcription factor activity"/>
    <property type="evidence" value="ECO:0007669"/>
    <property type="project" value="InterPro"/>
</dbReference>
<dbReference type="InterPro" id="IPR018060">
    <property type="entry name" value="HTH_AraC"/>
</dbReference>
<gene>
    <name evidence="5" type="ORF">F6X51_20085</name>
</gene>
<dbReference type="AlphaFoldDB" id="A0A6N6MMQ5"/>
<evidence type="ECO:0000256" key="3">
    <source>
        <dbReference type="ARBA" id="ARBA00023163"/>
    </source>
</evidence>
<evidence type="ECO:0000313" key="6">
    <source>
        <dbReference type="Proteomes" id="UP000441523"/>
    </source>
</evidence>
<dbReference type="PRINTS" id="PR00032">
    <property type="entry name" value="HTHARAC"/>
</dbReference>
<dbReference type="PROSITE" id="PS01124">
    <property type="entry name" value="HTH_ARAC_FAMILY_2"/>
    <property type="match status" value="1"/>
</dbReference>
<dbReference type="SUPFAM" id="SSF51182">
    <property type="entry name" value="RmlC-like cupins"/>
    <property type="match status" value="1"/>
</dbReference>
<organism evidence="5 6">
    <name type="scientific">Methylobacterium planeticum</name>
    <dbReference type="NCBI Taxonomy" id="2615211"/>
    <lineage>
        <taxon>Bacteria</taxon>
        <taxon>Pseudomonadati</taxon>
        <taxon>Pseudomonadota</taxon>
        <taxon>Alphaproteobacteria</taxon>
        <taxon>Hyphomicrobiales</taxon>
        <taxon>Methylobacteriaceae</taxon>
        <taxon>Methylobacterium</taxon>
    </lineage>
</organism>
<dbReference type="InterPro" id="IPR018062">
    <property type="entry name" value="HTH_AraC-typ_CS"/>
</dbReference>
<dbReference type="InterPro" id="IPR050204">
    <property type="entry name" value="AraC_XylS_family_regulators"/>
</dbReference>
<dbReference type="PANTHER" id="PTHR46796:SF13">
    <property type="entry name" value="HTH-TYPE TRANSCRIPTIONAL ACTIVATOR RHAS"/>
    <property type="match status" value="1"/>
</dbReference>
<dbReference type="SUPFAM" id="SSF46689">
    <property type="entry name" value="Homeodomain-like"/>
    <property type="match status" value="1"/>
</dbReference>
<dbReference type="EMBL" id="VZZJ01000020">
    <property type="protein sequence ID" value="KAB1071194.1"/>
    <property type="molecule type" value="Genomic_DNA"/>
</dbReference>
<proteinExistence type="predicted"/>
<accession>A0A6N6MMQ5</accession>
<dbReference type="SMART" id="SM00342">
    <property type="entry name" value="HTH_ARAC"/>
    <property type="match status" value="1"/>
</dbReference>
<keyword evidence="3" id="KW-0804">Transcription</keyword>
<dbReference type="GO" id="GO:0043565">
    <property type="term" value="F:sequence-specific DNA binding"/>
    <property type="evidence" value="ECO:0007669"/>
    <property type="project" value="InterPro"/>
</dbReference>
<dbReference type="RefSeq" id="WP_150965451.1">
    <property type="nucleotide sequence ID" value="NZ_VZZJ01000020.1"/>
</dbReference>
<evidence type="ECO:0000313" key="5">
    <source>
        <dbReference type="EMBL" id="KAB1071194.1"/>
    </source>
</evidence>
<comment type="caution">
    <text evidence="5">The sequence shown here is derived from an EMBL/GenBank/DDBJ whole genome shotgun (WGS) entry which is preliminary data.</text>
</comment>
<dbReference type="InterPro" id="IPR009057">
    <property type="entry name" value="Homeodomain-like_sf"/>
</dbReference>
<dbReference type="Pfam" id="PF12833">
    <property type="entry name" value="HTH_18"/>
    <property type="match status" value="1"/>
</dbReference>
<dbReference type="Pfam" id="PF12852">
    <property type="entry name" value="Cupin_6"/>
    <property type="match status" value="1"/>
</dbReference>
<evidence type="ECO:0000259" key="4">
    <source>
        <dbReference type="PROSITE" id="PS01124"/>
    </source>
</evidence>
<dbReference type="InterPro" id="IPR032783">
    <property type="entry name" value="AraC_lig"/>
</dbReference>
<name>A0A6N6MMQ5_9HYPH</name>
<keyword evidence="6" id="KW-1185">Reference proteome</keyword>
<evidence type="ECO:0000256" key="2">
    <source>
        <dbReference type="ARBA" id="ARBA00023125"/>
    </source>
</evidence>
<sequence>MQADLLDRLFVTLAVRLRAFSVCRIQQGWRLGFSPFDAITIHYVLRGNGSLRVGDGPWLLYTPHTILVVPARLPHTLGAAEHCIGEVQAGDQCALHSDGLVSFAAGDGSPDSLFVCGQIADNHSGAMGLFELFQAPMVEAFPSNAVLQNSFASMLAEVASPSLGTQAMTEALMKQCLIILLRQHLAANDFASPLLATLHSPKLARAVLAILEQPGAAFTVKSMAALAGMGRTSFAESFATAFGQGPMEFVQRVRLRIAARILTATDLPLKVIADSIGYASRSSFSKAFEAQYGVAPTQFRLVGGQDEGEPQRIDTTSPDVIVDPAAADAFPEVAAGGLPTSE</sequence>